<keyword evidence="2 5" id="KW-0812">Transmembrane</keyword>
<evidence type="ECO:0000256" key="3">
    <source>
        <dbReference type="ARBA" id="ARBA00022989"/>
    </source>
</evidence>
<dbReference type="AlphaFoldDB" id="A0AAD4N8W2"/>
<evidence type="ECO:0000256" key="5">
    <source>
        <dbReference type="RuleBase" id="RU365084"/>
    </source>
</evidence>
<comment type="pathway">
    <text evidence="5">Protein modification; protein glycosylation.</text>
</comment>
<keyword evidence="5" id="KW-0256">Endoplasmic reticulum</keyword>
<comment type="subunit">
    <text evidence="5">Component of the dolichol-phosphate mannose (DPM) synthase complex.</text>
</comment>
<feature type="transmembrane region" description="Helical" evidence="5">
    <location>
        <begin position="52"/>
        <end position="74"/>
    </location>
</feature>
<comment type="function">
    <text evidence="5">Regulatory subunit of the dolichol-phosphate mannose (DPM) synthase complex; essential for the ER localization.</text>
</comment>
<evidence type="ECO:0000313" key="7">
    <source>
        <dbReference type="Proteomes" id="UP001201812"/>
    </source>
</evidence>
<evidence type="ECO:0000256" key="1">
    <source>
        <dbReference type="ARBA" id="ARBA00004141"/>
    </source>
</evidence>
<gene>
    <name evidence="6" type="ORF">DdX_06057</name>
</gene>
<keyword evidence="3 5" id="KW-1133">Transmembrane helix</keyword>
<comment type="caution">
    <text evidence="6">The sequence shown here is derived from an EMBL/GenBank/DDBJ whole genome shotgun (WGS) entry which is preliminary data.</text>
</comment>
<name>A0AAD4N8W2_9BILA</name>
<dbReference type="GO" id="GO:0005789">
    <property type="term" value="C:endoplasmic reticulum membrane"/>
    <property type="evidence" value="ECO:0007669"/>
    <property type="project" value="UniProtKB-SubCell"/>
</dbReference>
<reference evidence="6" key="1">
    <citation type="submission" date="2022-01" db="EMBL/GenBank/DDBJ databases">
        <title>Genome Sequence Resource for Two Populations of Ditylenchus destructor, the Migratory Endoparasitic Phytonematode.</title>
        <authorList>
            <person name="Zhang H."/>
            <person name="Lin R."/>
            <person name="Xie B."/>
        </authorList>
    </citation>
    <scope>NUCLEOTIDE SEQUENCE</scope>
    <source>
        <strain evidence="6">BazhouSP</strain>
    </source>
</reference>
<dbReference type="EMBL" id="JAKKPZ010000007">
    <property type="protein sequence ID" value="KAI1718942.1"/>
    <property type="molecule type" value="Genomic_DNA"/>
</dbReference>
<proteinExistence type="inferred from homology"/>
<protein>
    <recommendedName>
        <fullName evidence="5">Dolichol phosphate-mannose biosynthesis regulatory protein</fullName>
    </recommendedName>
</protein>
<keyword evidence="7" id="KW-1185">Reference proteome</keyword>
<dbReference type="Proteomes" id="UP001201812">
    <property type="component" value="Unassembled WGS sequence"/>
</dbReference>
<dbReference type="InterPro" id="IPR009914">
    <property type="entry name" value="DPM2"/>
</dbReference>
<comment type="subcellular location">
    <subcellularLocation>
        <location evidence="5">Endoplasmic reticulum membrane</location>
        <topology evidence="5">Multi-pass membrane protein</topology>
    </subcellularLocation>
    <subcellularLocation>
        <location evidence="1">Membrane</location>
        <topology evidence="1">Multi-pass membrane protein</topology>
    </subcellularLocation>
</comment>
<accession>A0AAD4N8W2</accession>
<sequence>MTLMNNIDAEECTAYLIMAITIPSFSYLLLWLFAVPFIPDDSVLRSLFPQQIYAILIPMATFWLITIIGVYNAFWIKRAIKDSL</sequence>
<evidence type="ECO:0000256" key="4">
    <source>
        <dbReference type="ARBA" id="ARBA00023136"/>
    </source>
</evidence>
<dbReference type="Pfam" id="PF07297">
    <property type="entry name" value="DPM2"/>
    <property type="match status" value="1"/>
</dbReference>
<keyword evidence="4 5" id="KW-0472">Membrane</keyword>
<evidence type="ECO:0000256" key="2">
    <source>
        <dbReference type="ARBA" id="ARBA00022692"/>
    </source>
</evidence>
<evidence type="ECO:0000313" key="6">
    <source>
        <dbReference type="EMBL" id="KAI1718942.1"/>
    </source>
</evidence>
<organism evidence="6 7">
    <name type="scientific">Ditylenchus destructor</name>
    <dbReference type="NCBI Taxonomy" id="166010"/>
    <lineage>
        <taxon>Eukaryota</taxon>
        <taxon>Metazoa</taxon>
        <taxon>Ecdysozoa</taxon>
        <taxon>Nematoda</taxon>
        <taxon>Chromadorea</taxon>
        <taxon>Rhabditida</taxon>
        <taxon>Tylenchina</taxon>
        <taxon>Tylenchomorpha</taxon>
        <taxon>Sphaerularioidea</taxon>
        <taxon>Anguinidae</taxon>
        <taxon>Anguininae</taxon>
        <taxon>Ditylenchus</taxon>
    </lineage>
</organism>
<dbReference type="GO" id="GO:0180047">
    <property type="term" value="P:dolichol phosphate mannose biosynthetic process"/>
    <property type="evidence" value="ECO:0007669"/>
    <property type="project" value="InterPro"/>
</dbReference>
<comment type="similarity">
    <text evidence="5">Belongs to the DPM2 family.</text>
</comment>
<feature type="transmembrane region" description="Helical" evidence="5">
    <location>
        <begin position="12"/>
        <end position="32"/>
    </location>
</feature>
<dbReference type="GO" id="GO:0030234">
    <property type="term" value="F:enzyme regulator activity"/>
    <property type="evidence" value="ECO:0007669"/>
    <property type="project" value="UniProtKB-UniRule"/>
</dbReference>